<evidence type="ECO:0000313" key="1">
    <source>
        <dbReference type="Proteomes" id="UP000887566"/>
    </source>
</evidence>
<reference evidence="2" key="1">
    <citation type="submission" date="2022-11" db="UniProtKB">
        <authorList>
            <consortium name="WormBaseParasite"/>
        </authorList>
    </citation>
    <scope>IDENTIFICATION</scope>
</reference>
<sequence>MSDFLCSVQQAVCESAVKCGILTKLPNCERLCNMKKLSIKLESNEQRDAAIMQHELNQEFAPVNFLIRNEESGKETVMNAEVICNEGFCVQQQGSGRDVMIVTLANQPSNSIGELVHPSGATIFKVLSDGERSYCVQKAASAVGNAHPPFIRIEKVLVPLYLLAKMMGFNSASCVYRFKDRDGRVLGYVRPKLFFRKNTLIVKFKNGRGNSQVRGAMLGAALLFVLLKGDPEVGNLLL</sequence>
<proteinExistence type="predicted"/>
<protein>
    <submittedName>
        <fullName evidence="2">Uncharacterized protein</fullName>
    </submittedName>
</protein>
<keyword evidence="1" id="KW-1185">Reference proteome</keyword>
<dbReference type="Proteomes" id="UP000887566">
    <property type="component" value="Unplaced"/>
</dbReference>
<accession>A0A914XDX7</accession>
<evidence type="ECO:0000313" key="2">
    <source>
        <dbReference type="WBParaSite" id="PSAMB.scaffold805size41119.g8899.t1"/>
    </source>
</evidence>
<organism evidence="1 2">
    <name type="scientific">Plectus sambesii</name>
    <dbReference type="NCBI Taxonomy" id="2011161"/>
    <lineage>
        <taxon>Eukaryota</taxon>
        <taxon>Metazoa</taxon>
        <taxon>Ecdysozoa</taxon>
        <taxon>Nematoda</taxon>
        <taxon>Chromadorea</taxon>
        <taxon>Plectida</taxon>
        <taxon>Plectina</taxon>
        <taxon>Plectoidea</taxon>
        <taxon>Plectidae</taxon>
        <taxon>Plectus</taxon>
    </lineage>
</organism>
<name>A0A914XDX7_9BILA</name>
<dbReference type="AlphaFoldDB" id="A0A914XDX7"/>
<dbReference type="WBParaSite" id="PSAMB.scaffold805size41119.g8899.t1">
    <property type="protein sequence ID" value="PSAMB.scaffold805size41119.g8899.t1"/>
    <property type="gene ID" value="PSAMB.scaffold805size41119.g8899"/>
</dbReference>